<dbReference type="Proteomes" id="UP000530514">
    <property type="component" value="Unassembled WGS sequence"/>
</dbReference>
<gene>
    <name evidence="3" type="ORF">H1164_01425</name>
</gene>
<organism evidence="3 4">
    <name type="scientific">Thermoactinomyces daqus</name>
    <dbReference type="NCBI Taxonomy" id="1329516"/>
    <lineage>
        <taxon>Bacteria</taxon>
        <taxon>Bacillati</taxon>
        <taxon>Bacillota</taxon>
        <taxon>Bacilli</taxon>
        <taxon>Bacillales</taxon>
        <taxon>Thermoactinomycetaceae</taxon>
        <taxon>Thermoactinomyces</taxon>
    </lineage>
</organism>
<feature type="domain" description="Transglycosylase SLT" evidence="2">
    <location>
        <begin position="53"/>
        <end position="166"/>
    </location>
</feature>
<protein>
    <submittedName>
        <fullName evidence="3">Lytic transglycosylase domain-containing protein</fullName>
    </submittedName>
</protein>
<dbReference type="RefSeq" id="WP_052154218.1">
    <property type="nucleotide sequence ID" value="NZ_JACEIP010000002.1"/>
</dbReference>
<feature type="transmembrane region" description="Helical" evidence="1">
    <location>
        <begin position="21"/>
        <end position="41"/>
    </location>
</feature>
<dbReference type="PANTHER" id="PTHR37423:SF5">
    <property type="entry name" value="SOLUBLE LYTIC MUREIN TRANSGLYCOSYLASE"/>
    <property type="match status" value="1"/>
</dbReference>
<dbReference type="InterPro" id="IPR008258">
    <property type="entry name" value="Transglycosylase_SLT_dom_1"/>
</dbReference>
<name>A0A7W1X7K8_9BACL</name>
<comment type="caution">
    <text evidence="3">The sequence shown here is derived from an EMBL/GenBank/DDBJ whole genome shotgun (WGS) entry which is preliminary data.</text>
</comment>
<keyword evidence="4" id="KW-1185">Reference proteome</keyword>
<evidence type="ECO:0000313" key="3">
    <source>
        <dbReference type="EMBL" id="MBA4541566.1"/>
    </source>
</evidence>
<keyword evidence="1" id="KW-1133">Transmembrane helix</keyword>
<reference evidence="3 4" key="1">
    <citation type="submission" date="2020-07" db="EMBL/GenBank/DDBJ databases">
        <authorList>
            <person name="Feng H."/>
        </authorList>
    </citation>
    <scope>NUCLEOTIDE SEQUENCE [LARGE SCALE GENOMIC DNA]</scope>
    <source>
        <strain evidence="4">s-11</strain>
    </source>
</reference>
<dbReference type="EMBL" id="JACEIP010000002">
    <property type="protein sequence ID" value="MBA4541566.1"/>
    <property type="molecule type" value="Genomic_DNA"/>
</dbReference>
<dbReference type="InterPro" id="IPR023346">
    <property type="entry name" value="Lysozyme-like_dom_sf"/>
</dbReference>
<evidence type="ECO:0000259" key="2">
    <source>
        <dbReference type="Pfam" id="PF01464"/>
    </source>
</evidence>
<sequence>MEISNIKKWIRPAVDALPSKRVLLIAFVLLLIFLLVASPLFNRLMYPLRYEENIFNSAQNTGADPFLIMAIIRAETQFDPDGESRVGAQGLMQLMPGTVDDIVKRGGFSPGIVNYIKDPAINIQLGSWYIASLTERYHGNKVAVMAAYNAGPGKVDRWLKNGTWDGTSQHASQIPFWETRNYVQRVSFYYEKYKQLYNDRYENYLQKQKNHRQN</sequence>
<accession>A0A7W1X7K8</accession>
<keyword evidence="1" id="KW-0472">Membrane</keyword>
<keyword evidence="1" id="KW-0812">Transmembrane</keyword>
<dbReference type="CDD" id="cd16896">
    <property type="entry name" value="LT_Slt70-like"/>
    <property type="match status" value="1"/>
</dbReference>
<dbReference type="AlphaFoldDB" id="A0A7W1X7K8"/>
<proteinExistence type="predicted"/>
<dbReference type="OrthoDB" id="9815002at2"/>
<dbReference type="Gene3D" id="1.10.530.10">
    <property type="match status" value="1"/>
</dbReference>
<dbReference type="PANTHER" id="PTHR37423">
    <property type="entry name" value="SOLUBLE LYTIC MUREIN TRANSGLYCOSYLASE-RELATED"/>
    <property type="match status" value="1"/>
</dbReference>
<dbReference type="Pfam" id="PF01464">
    <property type="entry name" value="SLT"/>
    <property type="match status" value="1"/>
</dbReference>
<dbReference type="SUPFAM" id="SSF53955">
    <property type="entry name" value="Lysozyme-like"/>
    <property type="match status" value="1"/>
</dbReference>
<evidence type="ECO:0000313" key="4">
    <source>
        <dbReference type="Proteomes" id="UP000530514"/>
    </source>
</evidence>
<evidence type="ECO:0000256" key="1">
    <source>
        <dbReference type="SAM" id="Phobius"/>
    </source>
</evidence>